<evidence type="ECO:0000256" key="14">
    <source>
        <dbReference type="SAM" id="Phobius"/>
    </source>
</evidence>
<feature type="transmembrane region" description="Helical" evidence="14">
    <location>
        <begin position="234"/>
        <end position="253"/>
    </location>
</feature>
<dbReference type="InterPro" id="IPR027430">
    <property type="entry name" value="Retinal_BS"/>
</dbReference>
<evidence type="ECO:0000256" key="10">
    <source>
        <dbReference type="ARBA" id="ARBA00023157"/>
    </source>
</evidence>
<evidence type="ECO:0000256" key="1">
    <source>
        <dbReference type="ARBA" id="ARBA00004141"/>
    </source>
</evidence>
<evidence type="ECO:0000256" key="3">
    <source>
        <dbReference type="ARBA" id="ARBA00022606"/>
    </source>
</evidence>
<evidence type="ECO:0000256" key="5">
    <source>
        <dbReference type="ARBA" id="ARBA00022925"/>
    </source>
</evidence>
<evidence type="ECO:0000256" key="4">
    <source>
        <dbReference type="ARBA" id="ARBA00022692"/>
    </source>
</evidence>
<dbReference type="GO" id="GO:0016020">
    <property type="term" value="C:membrane"/>
    <property type="evidence" value="ECO:0007669"/>
    <property type="project" value="UniProtKB-SubCell"/>
</dbReference>
<keyword evidence="4 14" id="KW-0812">Transmembrane</keyword>
<evidence type="ECO:0000256" key="9">
    <source>
        <dbReference type="ARBA" id="ARBA00023136"/>
    </source>
</evidence>
<keyword evidence="12" id="KW-0325">Glycoprotein</keyword>
<dbReference type="InterPro" id="IPR000276">
    <property type="entry name" value="GPCR_Rhodpsn"/>
</dbReference>
<dbReference type="EMBL" id="CACVKT020008136">
    <property type="protein sequence ID" value="CAC5413461.1"/>
    <property type="molecule type" value="Genomic_DNA"/>
</dbReference>
<evidence type="ECO:0000256" key="12">
    <source>
        <dbReference type="ARBA" id="ARBA00023180"/>
    </source>
</evidence>
<accession>A0A6J8E395</accession>
<dbReference type="Pfam" id="PF00001">
    <property type="entry name" value="7tm_1"/>
    <property type="match status" value="1"/>
</dbReference>
<keyword evidence="6 14" id="KW-1133">Transmembrane helix</keyword>
<dbReference type="PROSITE" id="PS00238">
    <property type="entry name" value="OPSIN"/>
    <property type="match status" value="1"/>
</dbReference>
<feature type="transmembrane region" description="Helical" evidence="14">
    <location>
        <begin position="25"/>
        <end position="48"/>
    </location>
</feature>
<feature type="transmembrane region" description="Helical" evidence="14">
    <location>
        <begin position="139"/>
        <end position="159"/>
    </location>
</feature>
<evidence type="ECO:0000313" key="16">
    <source>
        <dbReference type="EMBL" id="CAC5413461.1"/>
    </source>
</evidence>
<organism evidence="16 17">
    <name type="scientific">Mytilus coruscus</name>
    <name type="common">Sea mussel</name>
    <dbReference type="NCBI Taxonomy" id="42192"/>
    <lineage>
        <taxon>Eukaryota</taxon>
        <taxon>Metazoa</taxon>
        <taxon>Spiralia</taxon>
        <taxon>Lophotrochozoa</taxon>
        <taxon>Mollusca</taxon>
        <taxon>Bivalvia</taxon>
        <taxon>Autobranchia</taxon>
        <taxon>Pteriomorphia</taxon>
        <taxon>Mytilida</taxon>
        <taxon>Mytiloidea</taxon>
        <taxon>Mytilidae</taxon>
        <taxon>Mytilinae</taxon>
        <taxon>Mytilus</taxon>
    </lineage>
</organism>
<sequence length="317" mass="35981">MNETSVVEGFSVLESELEIWEDYCVAFFLILIGIIAVFLNGFVVYVFVRKMKKLASCDCYILNLAVIDIIMPIIGFPLPIYSSFHHKLAIGEYLCATYGFTGFFCGVVSISTLAAISLVRYIQICRTDHAQKLAKNTTYCIGVIYCYGALWACLPISGISGYGPEPYGTSCTLQWEGNYIFVSFFLIFCVIIPVIIMNVSYGRILVHIRRSRRRTTRTVVSVRSSIKKRARETYLIKMTFIMCVVFILLWSPYAVVSLWTAYGRKDVVPVRVTLIAVLVAKLSTIINPIVYFVLNKKFRPFLRQYTAFTRKITSSST</sequence>
<dbReference type="PRINTS" id="PR01244">
    <property type="entry name" value="PEROPSIN"/>
</dbReference>
<feature type="transmembrane region" description="Helical" evidence="14">
    <location>
        <begin position="273"/>
        <end position="294"/>
    </location>
</feature>
<comment type="subcellular location">
    <subcellularLocation>
        <location evidence="1">Membrane</location>
        <topology evidence="1">Multi-pass membrane protein</topology>
    </subcellularLocation>
</comment>
<keyword evidence="17" id="KW-1185">Reference proteome</keyword>
<keyword evidence="5" id="KW-0681">Retinal protein</keyword>
<evidence type="ECO:0000256" key="2">
    <source>
        <dbReference type="ARBA" id="ARBA00022543"/>
    </source>
</evidence>
<reference evidence="16 17" key="1">
    <citation type="submission" date="2020-06" db="EMBL/GenBank/DDBJ databases">
        <authorList>
            <person name="Li R."/>
            <person name="Bekaert M."/>
        </authorList>
    </citation>
    <scope>NUCLEOTIDE SEQUENCE [LARGE SCALE GENOMIC DNA]</scope>
    <source>
        <strain evidence="17">wild</strain>
    </source>
</reference>
<evidence type="ECO:0000256" key="13">
    <source>
        <dbReference type="ARBA" id="ARBA00023224"/>
    </source>
</evidence>
<feature type="transmembrane region" description="Helical" evidence="14">
    <location>
        <begin position="98"/>
        <end position="119"/>
    </location>
</feature>
<dbReference type="Gene3D" id="1.20.1070.10">
    <property type="entry name" value="Rhodopsin 7-helix transmembrane proteins"/>
    <property type="match status" value="1"/>
</dbReference>
<keyword evidence="9 14" id="KW-0472">Membrane</keyword>
<dbReference type="SUPFAM" id="SSF81321">
    <property type="entry name" value="Family A G protein-coupled receptor-like"/>
    <property type="match status" value="1"/>
</dbReference>
<keyword evidence="8" id="KW-0297">G-protein coupled receptor</keyword>
<name>A0A6J8E395_MYTCO</name>
<dbReference type="AlphaFoldDB" id="A0A6J8E395"/>
<dbReference type="GO" id="GO:0007602">
    <property type="term" value="P:phototransduction"/>
    <property type="evidence" value="ECO:0007669"/>
    <property type="project" value="UniProtKB-KW"/>
</dbReference>
<dbReference type="PRINTS" id="PR00237">
    <property type="entry name" value="GPCRRHODOPSN"/>
</dbReference>
<dbReference type="InterPro" id="IPR002962">
    <property type="entry name" value="Peropsin"/>
</dbReference>
<dbReference type="PANTHER" id="PTHR24240">
    <property type="entry name" value="OPSIN"/>
    <property type="match status" value="1"/>
</dbReference>
<evidence type="ECO:0000313" key="17">
    <source>
        <dbReference type="Proteomes" id="UP000507470"/>
    </source>
</evidence>
<keyword evidence="3" id="KW-0716">Sensory transduction</keyword>
<feature type="domain" description="G-protein coupled receptors family 1 profile" evidence="15">
    <location>
        <begin position="39"/>
        <end position="291"/>
    </location>
</feature>
<dbReference type="GO" id="GO:0004930">
    <property type="term" value="F:G protein-coupled receptor activity"/>
    <property type="evidence" value="ECO:0007669"/>
    <property type="project" value="UniProtKB-KW"/>
</dbReference>
<dbReference type="GO" id="GO:0007601">
    <property type="term" value="P:visual perception"/>
    <property type="evidence" value="ECO:0007669"/>
    <property type="project" value="InterPro"/>
</dbReference>
<evidence type="ECO:0000256" key="11">
    <source>
        <dbReference type="ARBA" id="ARBA00023170"/>
    </source>
</evidence>
<evidence type="ECO:0000256" key="7">
    <source>
        <dbReference type="ARBA" id="ARBA00022991"/>
    </source>
</evidence>
<keyword evidence="11" id="KW-0675">Receptor</keyword>
<keyword evidence="13" id="KW-0807">Transducer</keyword>
<feature type="transmembrane region" description="Helical" evidence="14">
    <location>
        <begin position="60"/>
        <end position="78"/>
    </location>
</feature>
<dbReference type="InterPro" id="IPR017452">
    <property type="entry name" value="GPCR_Rhodpsn_7TM"/>
</dbReference>
<protein>
    <submittedName>
        <fullName evidence="16">OPN5</fullName>
    </submittedName>
</protein>
<feature type="transmembrane region" description="Helical" evidence="14">
    <location>
        <begin position="179"/>
        <end position="204"/>
    </location>
</feature>
<keyword evidence="10" id="KW-1015">Disulfide bond</keyword>
<dbReference type="Proteomes" id="UP000507470">
    <property type="component" value="Unassembled WGS sequence"/>
</dbReference>
<evidence type="ECO:0000256" key="6">
    <source>
        <dbReference type="ARBA" id="ARBA00022989"/>
    </source>
</evidence>
<keyword evidence="2" id="KW-0600">Photoreceptor protein</keyword>
<proteinExistence type="predicted"/>
<keyword evidence="7" id="KW-0157">Chromophore</keyword>
<dbReference type="PROSITE" id="PS50262">
    <property type="entry name" value="G_PROTEIN_RECEP_F1_2"/>
    <property type="match status" value="1"/>
</dbReference>
<dbReference type="InterPro" id="IPR050125">
    <property type="entry name" value="GPCR_opsins"/>
</dbReference>
<gene>
    <name evidence="16" type="ORF">MCOR_46347</name>
</gene>
<dbReference type="GO" id="GO:0009881">
    <property type="term" value="F:photoreceptor activity"/>
    <property type="evidence" value="ECO:0007669"/>
    <property type="project" value="UniProtKB-KW"/>
</dbReference>
<evidence type="ECO:0000259" key="15">
    <source>
        <dbReference type="PROSITE" id="PS50262"/>
    </source>
</evidence>
<dbReference type="OrthoDB" id="5564849at2759"/>
<evidence type="ECO:0000256" key="8">
    <source>
        <dbReference type="ARBA" id="ARBA00023040"/>
    </source>
</evidence>